<protein>
    <submittedName>
        <fullName evidence="1">Uncharacterized protein</fullName>
    </submittedName>
</protein>
<evidence type="ECO:0000313" key="1">
    <source>
        <dbReference type="EMBL" id="OLY80010.1"/>
    </source>
</evidence>
<keyword evidence="2" id="KW-1185">Reference proteome</keyword>
<dbReference type="EMBL" id="LSSL01003881">
    <property type="protein sequence ID" value="OLY80010.1"/>
    <property type="molecule type" value="Genomic_DNA"/>
</dbReference>
<accession>A0A1R0GSZ1</accession>
<proteinExistence type="predicted"/>
<dbReference type="AlphaFoldDB" id="A0A1R0GSZ1"/>
<comment type="caution">
    <text evidence="1">The sequence shown here is derived from an EMBL/GenBank/DDBJ whole genome shotgun (WGS) entry which is preliminary data.</text>
</comment>
<dbReference type="Proteomes" id="UP000187455">
    <property type="component" value="Unassembled WGS sequence"/>
</dbReference>
<organism evidence="1 2">
    <name type="scientific">Smittium mucronatum</name>
    <dbReference type="NCBI Taxonomy" id="133383"/>
    <lineage>
        <taxon>Eukaryota</taxon>
        <taxon>Fungi</taxon>
        <taxon>Fungi incertae sedis</taxon>
        <taxon>Zoopagomycota</taxon>
        <taxon>Kickxellomycotina</taxon>
        <taxon>Harpellomycetes</taxon>
        <taxon>Harpellales</taxon>
        <taxon>Legeriomycetaceae</taxon>
        <taxon>Smittium</taxon>
    </lineage>
</organism>
<evidence type="ECO:0000313" key="2">
    <source>
        <dbReference type="Proteomes" id="UP000187455"/>
    </source>
</evidence>
<feature type="non-terminal residue" evidence="1">
    <location>
        <position position="30"/>
    </location>
</feature>
<sequence length="30" mass="3371">MAFLQIAIDAEIRLIVECWTCALDYVSAVL</sequence>
<gene>
    <name evidence="1" type="ORF">AYI68_g5904</name>
</gene>
<name>A0A1R0GSZ1_9FUNG</name>
<reference evidence="1 2" key="1">
    <citation type="journal article" date="2016" name="Mol. Biol. Evol.">
        <title>Genome-Wide Survey of Gut Fungi (Harpellales) Reveals the First Horizontally Transferred Ubiquitin Gene from a Mosquito Host.</title>
        <authorList>
            <person name="Wang Y."/>
            <person name="White M.M."/>
            <person name="Kvist S."/>
            <person name="Moncalvo J.M."/>
        </authorList>
    </citation>
    <scope>NUCLEOTIDE SEQUENCE [LARGE SCALE GENOMIC DNA]</scope>
    <source>
        <strain evidence="1 2">ALG-7-W6</strain>
    </source>
</reference>